<evidence type="ECO:0000313" key="4">
    <source>
        <dbReference type="Proteomes" id="UP000245048"/>
    </source>
</evidence>
<accession>A0A2U1V5E7</accession>
<gene>
    <name evidence="3" type="ORF">CR165_08070</name>
</gene>
<sequence length="262" mass="26634">MRNSLPALLAAGLAMAAPASAATLVGLTADNRLVRIDTESRAASAPVMVRGVEGRLLGIDVRPADGRLYGVTEGGQIVTLDAATGQATAVSRLSETFESGGRAVVDFNPAADRLRLMGMGGVNFRIHPDTGAVTRDGTLKYQPGPYGETAPRIVAGAYTNSVAGTQSTALYTIDTLLRRLNLQAPPNDGVQQPKGEIAASLPAGVAFDILSTGQGGGAPGNTAWLLAGGTLHTVSLESGAATPLGAVARLPQAEILDIAAMP</sequence>
<reference evidence="4" key="1">
    <citation type="submission" date="2017-10" db="EMBL/GenBank/DDBJ databases">
        <authorList>
            <person name="Toshchakov S.V."/>
            <person name="Goeva M.A."/>
        </authorList>
    </citation>
    <scope>NUCLEOTIDE SEQUENCE [LARGE SCALE GENOMIC DNA]</scope>
    <source>
        <strain evidence="4">JR1/69-1-13</strain>
    </source>
</reference>
<dbReference type="EMBL" id="PDOA01000004">
    <property type="protein sequence ID" value="PWC29140.1"/>
    <property type="molecule type" value="Genomic_DNA"/>
</dbReference>
<protein>
    <recommendedName>
        <fullName evidence="2">DUF4394 domain-containing protein</fullName>
    </recommendedName>
</protein>
<dbReference type="AlphaFoldDB" id="A0A2U1V5E7"/>
<dbReference type="Proteomes" id="UP000245048">
    <property type="component" value="Unassembled WGS sequence"/>
</dbReference>
<proteinExistence type="predicted"/>
<dbReference type="Gene3D" id="2.130.10.10">
    <property type="entry name" value="YVTN repeat-like/Quinoprotein amine dehydrogenase"/>
    <property type="match status" value="1"/>
</dbReference>
<dbReference type="RefSeq" id="WP_109516477.1">
    <property type="nucleotide sequence ID" value="NZ_PDOA01000004.1"/>
</dbReference>
<evidence type="ECO:0000259" key="2">
    <source>
        <dbReference type="Pfam" id="PF14339"/>
    </source>
</evidence>
<comment type="caution">
    <text evidence="3">The sequence shown here is derived from an EMBL/GenBank/DDBJ whole genome shotgun (WGS) entry which is preliminary data.</text>
</comment>
<evidence type="ECO:0000313" key="3">
    <source>
        <dbReference type="EMBL" id="PWC29140.1"/>
    </source>
</evidence>
<dbReference type="InterPro" id="IPR015943">
    <property type="entry name" value="WD40/YVTN_repeat-like_dom_sf"/>
</dbReference>
<evidence type="ECO:0000256" key="1">
    <source>
        <dbReference type="SAM" id="SignalP"/>
    </source>
</evidence>
<name>A0A2U1V5E7_9PROT</name>
<feature type="signal peptide" evidence="1">
    <location>
        <begin position="1"/>
        <end position="21"/>
    </location>
</feature>
<feature type="chain" id="PRO_5015757342" description="DUF4394 domain-containing protein" evidence="1">
    <location>
        <begin position="22"/>
        <end position="262"/>
    </location>
</feature>
<dbReference type="Pfam" id="PF14339">
    <property type="entry name" value="DUF4394"/>
    <property type="match status" value="1"/>
</dbReference>
<dbReference type="SUPFAM" id="SSF63825">
    <property type="entry name" value="YWTD domain"/>
    <property type="match status" value="1"/>
</dbReference>
<feature type="domain" description="DUF4394" evidence="2">
    <location>
        <begin position="33"/>
        <end position="258"/>
    </location>
</feature>
<dbReference type="InterPro" id="IPR025507">
    <property type="entry name" value="DUF4394"/>
</dbReference>
<organism evidence="3 4">
    <name type="scientific">Teichococcus aestuarii</name>
    <dbReference type="NCBI Taxonomy" id="568898"/>
    <lineage>
        <taxon>Bacteria</taxon>
        <taxon>Pseudomonadati</taxon>
        <taxon>Pseudomonadota</taxon>
        <taxon>Alphaproteobacteria</taxon>
        <taxon>Acetobacterales</taxon>
        <taxon>Roseomonadaceae</taxon>
        <taxon>Roseomonas</taxon>
    </lineage>
</organism>
<dbReference type="OrthoDB" id="531718at2"/>
<keyword evidence="4" id="KW-1185">Reference proteome</keyword>
<keyword evidence="1" id="KW-0732">Signal</keyword>